<feature type="compositionally biased region" description="Basic and acidic residues" evidence="1">
    <location>
        <begin position="61"/>
        <end position="100"/>
    </location>
</feature>
<keyword evidence="4" id="KW-1185">Reference proteome</keyword>
<feature type="chain" id="PRO_5041971243" evidence="2">
    <location>
        <begin position="19"/>
        <end position="193"/>
    </location>
</feature>
<evidence type="ECO:0000313" key="3">
    <source>
        <dbReference type="EMBL" id="UMM15570.1"/>
    </source>
</evidence>
<feature type="region of interest" description="Disordered" evidence="1">
    <location>
        <begin position="174"/>
        <end position="193"/>
    </location>
</feature>
<accession>A0AAE9J4V2</accession>
<reference evidence="3 4" key="1">
    <citation type="submission" date="2022-04" db="EMBL/GenBank/DDBJ databases">
        <title>Chromosome-level reference genomes for two strains of Caenorhabditis briggsae: an improved platform for comparative genomics.</title>
        <authorList>
            <person name="Stevens L."/>
            <person name="Andersen E."/>
        </authorList>
    </citation>
    <scope>NUCLEOTIDE SEQUENCE [LARGE SCALE GENOMIC DNA]</scope>
    <source>
        <strain evidence="3">VX34</strain>
        <tissue evidence="3">Whole-organism</tissue>
    </source>
</reference>
<proteinExistence type="predicted"/>
<evidence type="ECO:0000256" key="1">
    <source>
        <dbReference type="SAM" id="MobiDB-lite"/>
    </source>
</evidence>
<gene>
    <name evidence="3" type="ORF">L5515_012961</name>
</gene>
<feature type="signal peptide" evidence="2">
    <location>
        <begin position="1"/>
        <end position="18"/>
    </location>
</feature>
<dbReference type="EMBL" id="CP092621">
    <property type="protein sequence ID" value="UMM15570.1"/>
    <property type="molecule type" value="Genomic_DNA"/>
</dbReference>
<name>A0AAE9J4V2_CAEBR</name>
<keyword evidence="2" id="KW-0732">Signal</keyword>
<evidence type="ECO:0000313" key="4">
    <source>
        <dbReference type="Proteomes" id="UP000829354"/>
    </source>
</evidence>
<dbReference type="Proteomes" id="UP000829354">
    <property type="component" value="Chromosome II"/>
</dbReference>
<dbReference type="AlphaFoldDB" id="A0AAE9J4V2"/>
<protein>
    <submittedName>
        <fullName evidence="3">Uncharacterized protein</fullName>
    </submittedName>
</protein>
<sequence>MFLWLISATAFALTLLCGKKNKKIAKARQKVVQSGFGITTTGGGGGATVMETCAGGNGPSKMEKPAEALIKNEKENKQGDVKVEETREKSKNKSEKNDKKGSKKSQKESVQTKGSKQDKSKNAEIAEENKKVEDEKKGKKEELKPMDFKYDAKQMAIARGAKADKKDYQTFNDCISDWDDEPADKNNKKAQHR</sequence>
<feature type="region of interest" description="Disordered" evidence="1">
    <location>
        <begin position="51"/>
        <end position="148"/>
    </location>
</feature>
<evidence type="ECO:0000256" key="2">
    <source>
        <dbReference type="SAM" id="SignalP"/>
    </source>
</evidence>
<organism evidence="3 4">
    <name type="scientific">Caenorhabditis briggsae</name>
    <dbReference type="NCBI Taxonomy" id="6238"/>
    <lineage>
        <taxon>Eukaryota</taxon>
        <taxon>Metazoa</taxon>
        <taxon>Ecdysozoa</taxon>
        <taxon>Nematoda</taxon>
        <taxon>Chromadorea</taxon>
        <taxon>Rhabditida</taxon>
        <taxon>Rhabditina</taxon>
        <taxon>Rhabditomorpha</taxon>
        <taxon>Rhabditoidea</taxon>
        <taxon>Rhabditidae</taxon>
        <taxon>Peloderinae</taxon>
        <taxon>Caenorhabditis</taxon>
    </lineage>
</organism>
<feature type="compositionally biased region" description="Basic and acidic residues" evidence="1">
    <location>
        <begin position="115"/>
        <end position="148"/>
    </location>
</feature>